<organism evidence="2 3">
    <name type="scientific">Lithospermum erythrorhizon</name>
    <name type="common">Purple gromwell</name>
    <name type="synonym">Lithospermum officinale var. erythrorhizon</name>
    <dbReference type="NCBI Taxonomy" id="34254"/>
    <lineage>
        <taxon>Eukaryota</taxon>
        <taxon>Viridiplantae</taxon>
        <taxon>Streptophyta</taxon>
        <taxon>Embryophyta</taxon>
        <taxon>Tracheophyta</taxon>
        <taxon>Spermatophyta</taxon>
        <taxon>Magnoliopsida</taxon>
        <taxon>eudicotyledons</taxon>
        <taxon>Gunneridae</taxon>
        <taxon>Pentapetalae</taxon>
        <taxon>asterids</taxon>
        <taxon>lamiids</taxon>
        <taxon>Boraginales</taxon>
        <taxon>Boraginaceae</taxon>
        <taxon>Boraginoideae</taxon>
        <taxon>Lithospermeae</taxon>
        <taxon>Lithospermum</taxon>
    </lineage>
</organism>
<name>A0AAV3RSW7_LITER</name>
<dbReference type="InterPro" id="IPR025558">
    <property type="entry name" value="DUF4283"/>
</dbReference>
<protein>
    <recommendedName>
        <fullName evidence="1">DUF4283 domain-containing protein</fullName>
    </recommendedName>
</protein>
<dbReference type="EMBL" id="BAABME010012162">
    <property type="protein sequence ID" value="GAA0184783.1"/>
    <property type="molecule type" value="Genomic_DNA"/>
</dbReference>
<sequence length="97" mass="11290">MEADLIRVLGVLSLEGEELDEVFVLDTAYDRVEERFQFSLVAKVLTKQRFHIQTLKDTLRNLWGGEDGVQVLDMGVNLFHVIFVEESRMMRVLQHEP</sequence>
<accession>A0AAV3RSW7</accession>
<reference evidence="2 3" key="1">
    <citation type="submission" date="2024-01" db="EMBL/GenBank/DDBJ databases">
        <title>The complete chloroplast genome sequence of Lithospermum erythrorhizon: insights into the phylogenetic relationship among Boraginaceae species and the maternal lineages of purple gromwells.</title>
        <authorList>
            <person name="Okada T."/>
            <person name="Watanabe K."/>
        </authorList>
    </citation>
    <scope>NUCLEOTIDE SEQUENCE [LARGE SCALE GENOMIC DNA]</scope>
</reference>
<dbReference type="Proteomes" id="UP001454036">
    <property type="component" value="Unassembled WGS sequence"/>
</dbReference>
<evidence type="ECO:0000313" key="3">
    <source>
        <dbReference type="Proteomes" id="UP001454036"/>
    </source>
</evidence>
<feature type="domain" description="DUF4283" evidence="1">
    <location>
        <begin position="33"/>
        <end position="96"/>
    </location>
</feature>
<proteinExistence type="predicted"/>
<dbReference type="Pfam" id="PF14111">
    <property type="entry name" value="DUF4283"/>
    <property type="match status" value="1"/>
</dbReference>
<gene>
    <name evidence="2" type="ORF">LIER_32071</name>
</gene>
<keyword evidence="3" id="KW-1185">Reference proteome</keyword>
<evidence type="ECO:0000313" key="2">
    <source>
        <dbReference type="EMBL" id="GAA0184783.1"/>
    </source>
</evidence>
<evidence type="ECO:0000259" key="1">
    <source>
        <dbReference type="Pfam" id="PF14111"/>
    </source>
</evidence>
<comment type="caution">
    <text evidence="2">The sequence shown here is derived from an EMBL/GenBank/DDBJ whole genome shotgun (WGS) entry which is preliminary data.</text>
</comment>
<dbReference type="AlphaFoldDB" id="A0AAV3RSW7"/>